<sequence length="146" mass="15896">MILHEPYIPDPDDALVWDDPAAVTILKATRGLPTCWTPGVSDSDRLAAHLERISQVKQHAVRLDAASHTDRQAALDFAGARRVAPADPLDPIRTQTRLDPVRVASRRLAVEWQRSSGYGAPLAFQAKPPATFVSATRAARREGEAA</sequence>
<evidence type="ECO:0000313" key="2">
    <source>
        <dbReference type="Proteomes" id="UP000248544"/>
    </source>
</evidence>
<dbReference type="AlphaFoldDB" id="A0A2W2GHH8"/>
<organism evidence="1 2">
    <name type="scientific">Spongiactinospora gelatinilytica</name>
    <dbReference type="NCBI Taxonomy" id="2666298"/>
    <lineage>
        <taxon>Bacteria</taxon>
        <taxon>Bacillati</taxon>
        <taxon>Actinomycetota</taxon>
        <taxon>Actinomycetes</taxon>
        <taxon>Streptosporangiales</taxon>
        <taxon>Streptosporangiaceae</taxon>
        <taxon>Spongiactinospora</taxon>
    </lineage>
</organism>
<keyword evidence="2" id="KW-1185">Reference proteome</keyword>
<comment type="caution">
    <text evidence="1">The sequence shown here is derived from an EMBL/GenBank/DDBJ whole genome shotgun (WGS) entry which is preliminary data.</text>
</comment>
<evidence type="ECO:0000313" key="1">
    <source>
        <dbReference type="EMBL" id="PZG42019.1"/>
    </source>
</evidence>
<dbReference type="RefSeq" id="WP_111169030.1">
    <property type="nucleotide sequence ID" value="NZ_POUA01000161.1"/>
</dbReference>
<gene>
    <name evidence="1" type="ORF">C1I98_20360</name>
</gene>
<proteinExistence type="predicted"/>
<name>A0A2W2GHH8_9ACTN</name>
<dbReference type="Proteomes" id="UP000248544">
    <property type="component" value="Unassembled WGS sequence"/>
</dbReference>
<accession>A0A2W2GHH8</accession>
<dbReference type="EMBL" id="POUA01000161">
    <property type="protein sequence ID" value="PZG42019.1"/>
    <property type="molecule type" value="Genomic_DNA"/>
</dbReference>
<reference evidence="1 2" key="1">
    <citation type="submission" date="2018-01" db="EMBL/GenBank/DDBJ databases">
        <title>Draft genome sequence of Sphaerisporangium sp. 7K107.</title>
        <authorList>
            <person name="Sahin N."/>
            <person name="Saygin H."/>
            <person name="Ay H."/>
        </authorList>
    </citation>
    <scope>NUCLEOTIDE SEQUENCE [LARGE SCALE GENOMIC DNA]</scope>
    <source>
        <strain evidence="1 2">7K107</strain>
    </source>
</reference>
<protein>
    <submittedName>
        <fullName evidence="1">Uncharacterized protein</fullName>
    </submittedName>
</protein>